<keyword evidence="1" id="KW-0472">Membrane</keyword>
<evidence type="ECO:0000313" key="2">
    <source>
        <dbReference type="EMBL" id="CAY80249.1"/>
    </source>
</evidence>
<dbReference type="AlphaFoldDB" id="C8ZA33"/>
<organism evidence="2">
    <name type="scientific">Saccharomyces cerevisiae (strain Lalvin EC1118 / Prise de mousse)</name>
    <name type="common">Baker's yeast</name>
    <dbReference type="NCBI Taxonomy" id="643680"/>
    <lineage>
        <taxon>Eukaryota</taxon>
        <taxon>Fungi</taxon>
        <taxon>Dikarya</taxon>
        <taxon>Ascomycota</taxon>
        <taxon>Saccharomycotina</taxon>
        <taxon>Saccharomycetes</taxon>
        <taxon>Saccharomycetales</taxon>
        <taxon>Saccharomycetaceae</taxon>
        <taxon>Saccharomyces</taxon>
    </lineage>
</organism>
<accession>C8ZA33</accession>
<name>C8ZA33_YEAS8</name>
<keyword evidence="1" id="KW-1133">Transmembrane helix</keyword>
<protein>
    <submittedName>
        <fullName evidence="2">EC1118_1H21_0221p</fullName>
    </submittedName>
</protein>
<reference evidence="2" key="1">
    <citation type="journal article" date="2009" name="Proc. Natl. Acad. Sci. U.S.A.">
        <title>Eukaryote-to-eukaryote gene transfer events revealed by the genome sequence of the wine yeast Saccharomyces cerevisiae EC1118.</title>
        <authorList>
            <person name="Novo M."/>
            <person name="Bigey F."/>
            <person name="Beyne E."/>
            <person name="Galeote V."/>
            <person name="Gavory F."/>
            <person name="Mallet S."/>
            <person name="Cambot B."/>
            <person name="Legras J.L."/>
            <person name="Wincker P."/>
            <person name="Casaregola S."/>
            <person name="Dequin S."/>
        </authorList>
    </citation>
    <scope>NUCLEOTIDE SEQUENCE [LARGE SCALE GENOMIC DNA]</scope>
    <source>
        <strain evidence="2">Lalvin EC1118</strain>
        <strain>Lalvin EC1118 / Prise de mousse</strain>
    </source>
</reference>
<feature type="transmembrane region" description="Helical" evidence="1">
    <location>
        <begin position="154"/>
        <end position="178"/>
    </location>
</feature>
<proteinExistence type="predicted"/>
<gene>
    <name evidence="2" type="ORF">EC1118_1H21_0221g</name>
</gene>
<dbReference type="EMBL" id="FN393072">
    <property type="protein sequence ID" value="CAY80249.1"/>
    <property type="molecule type" value="Genomic_DNA"/>
</dbReference>
<dbReference type="HOGENOM" id="CLU_1714740_0_0_1"/>
<sequence length="181" mass="20587">MYSSASPIGAGASVVELAISFFTLNNKFSLLRSCWMEDLILRKLFQWSCKISLWRCSWESFEAEIAGLESQICVNESITSCLWPKIPSNCLSIFFSWPVCSELVVCAKVEYLERSDSVCFSREMALPLMVTKDGCELMWCGCLSGIGLFPVSSLFFPCLFIFSLSFYLFFLFFVLFIFNNA</sequence>
<evidence type="ECO:0000256" key="1">
    <source>
        <dbReference type="SAM" id="Phobius"/>
    </source>
</evidence>
<keyword evidence="1" id="KW-0812">Transmembrane</keyword>